<evidence type="ECO:0000256" key="5">
    <source>
        <dbReference type="PIRSR" id="PIRSR619791-2"/>
    </source>
</evidence>
<keyword evidence="4 5" id="KW-0408">Iron</keyword>
<dbReference type="GO" id="GO:0016705">
    <property type="term" value="F:oxidoreductase activity, acting on paired donors, with incorporation or reduction of molecular oxygen"/>
    <property type="evidence" value="ECO:0007669"/>
    <property type="project" value="InterPro"/>
</dbReference>
<dbReference type="GO" id="GO:0005506">
    <property type="term" value="F:iron ion binding"/>
    <property type="evidence" value="ECO:0007669"/>
    <property type="project" value="InterPro"/>
</dbReference>
<dbReference type="PANTHER" id="PTHR11903:SF37">
    <property type="entry name" value="PSI-PRODUCING OXYGENASE A"/>
    <property type="match status" value="1"/>
</dbReference>
<evidence type="ECO:0000256" key="2">
    <source>
        <dbReference type="ARBA" id="ARBA00022964"/>
    </source>
</evidence>
<keyword evidence="1 5" id="KW-0479">Metal-binding</keyword>
<evidence type="ECO:0000313" key="7">
    <source>
        <dbReference type="EMBL" id="KAJ7353007.1"/>
    </source>
</evidence>
<dbReference type="PANTHER" id="PTHR11903">
    <property type="entry name" value="PROSTAGLANDIN G/H SYNTHASE"/>
    <property type="match status" value="1"/>
</dbReference>
<evidence type="ECO:0000313" key="8">
    <source>
        <dbReference type="Proteomes" id="UP001218218"/>
    </source>
</evidence>
<dbReference type="SUPFAM" id="SSF48113">
    <property type="entry name" value="Heme-dependent peroxidases"/>
    <property type="match status" value="1"/>
</dbReference>
<dbReference type="GO" id="GO:0004497">
    <property type="term" value="F:monooxygenase activity"/>
    <property type="evidence" value="ECO:0007669"/>
    <property type="project" value="InterPro"/>
</dbReference>
<gene>
    <name evidence="7" type="ORF">DFH08DRAFT_855786</name>
</gene>
<dbReference type="InterPro" id="IPR019791">
    <property type="entry name" value="Haem_peroxidase_animal"/>
</dbReference>
<dbReference type="GO" id="GO:0051213">
    <property type="term" value="F:dioxygenase activity"/>
    <property type="evidence" value="ECO:0007669"/>
    <property type="project" value="UniProtKB-KW"/>
</dbReference>
<keyword evidence="8" id="KW-1185">Reference proteome</keyword>
<dbReference type="PROSITE" id="PS50292">
    <property type="entry name" value="PEROXIDASE_3"/>
    <property type="match status" value="1"/>
</dbReference>
<dbReference type="GO" id="GO:0020037">
    <property type="term" value="F:heme binding"/>
    <property type="evidence" value="ECO:0007669"/>
    <property type="project" value="InterPro"/>
</dbReference>
<keyword evidence="7" id="KW-0575">Peroxidase</keyword>
<dbReference type="InterPro" id="IPR010255">
    <property type="entry name" value="Haem_peroxidase_sf"/>
</dbReference>
<feature type="region of interest" description="Disordered" evidence="6">
    <location>
        <begin position="995"/>
        <end position="1018"/>
    </location>
</feature>
<dbReference type="Proteomes" id="UP001218218">
    <property type="component" value="Unassembled WGS sequence"/>
</dbReference>
<dbReference type="InterPro" id="IPR037120">
    <property type="entry name" value="Haem_peroxidase_sf_animal"/>
</dbReference>
<dbReference type="Pfam" id="PF03098">
    <property type="entry name" value="An_peroxidase"/>
    <property type="match status" value="2"/>
</dbReference>
<dbReference type="EMBL" id="JARIHO010000011">
    <property type="protein sequence ID" value="KAJ7353007.1"/>
    <property type="molecule type" value="Genomic_DNA"/>
</dbReference>
<keyword evidence="2" id="KW-0223">Dioxygenase</keyword>
<organism evidence="7 8">
    <name type="scientific">Mycena albidolilacea</name>
    <dbReference type="NCBI Taxonomy" id="1033008"/>
    <lineage>
        <taxon>Eukaryota</taxon>
        <taxon>Fungi</taxon>
        <taxon>Dikarya</taxon>
        <taxon>Basidiomycota</taxon>
        <taxon>Agaricomycotina</taxon>
        <taxon>Agaricomycetes</taxon>
        <taxon>Agaricomycetidae</taxon>
        <taxon>Agaricales</taxon>
        <taxon>Marasmiineae</taxon>
        <taxon>Mycenaceae</taxon>
        <taxon>Mycena</taxon>
    </lineage>
</organism>
<keyword evidence="5" id="KW-0349">Heme</keyword>
<comment type="caution">
    <text evidence="7">The sequence shown here is derived from an EMBL/GenBank/DDBJ whole genome shotgun (WGS) entry which is preliminary data.</text>
</comment>
<evidence type="ECO:0000256" key="6">
    <source>
        <dbReference type="SAM" id="MobiDB-lite"/>
    </source>
</evidence>
<protein>
    <submittedName>
        <fullName evidence="7">Heme peroxidase</fullName>
    </submittedName>
</protein>
<sequence>MASIPRIEDFCIDTSASRLSKRPLPVALDGEYSPEERTRSSGRLARLVELIKRIKRNCSIKRALCDADPGTTDSLFTNLCRLSLLPPGSHAAKRTTDTVITQLNSTMLHSPPTASIGVAHAFRQADGRGNNLLHPNIGRADTPYTRSVPRKSTVPASSLPDPGIIFDTLMHARDRQDHPSGASSLAFAFVSLMAHSLFHTDAADRSINMTSSYLDLSPLYGANQHMQNLIRDKRRGRGLLYPDTFAEERLVLMPPTAAALLVLFNRNHNYIAEMLLKINERGRWRDPPTASTKLRVQQDEEIFQTARLVNCGHFQSIVVNDYAVGLLGLPKNVMLSMLDDPSRILKRKQVKIVEKGQGKQSSVEFNLLYRWHSTTSAHDEEWTEDLFDMVLRKKPLDNVTLKDFSDAFGRILTSVHTQPSKRTFGGLKRSADGKFSDDDLATILQDATESPAGAFRARGIPGVLRLVEMLEIVQARQWGVCTLNEFRQYLGLRKFKNFEEWNKDEGVVGAAQRLYGHIDRLELYVGLHCEQPIPSKSGVRLACGSTMMRAILRDTIALIWNDRYHTTDFTPRNLTAWGYHDCQSDMHNGAFGAQIPKLLMRHLPRHYSFNSVHACFPFSTPWRAEQSLAAQGLALQYTFRRLSPAPKPRILSTRTAIQHVLADSLRFPPIHTNGLGGRWGFFPGFDDLTQPDPDRAWLMHTLFPSQESLEECLDWHHDSLLRNLKERSWRYDGVLGNYVDVVKGVINATTVHWVADHLCGLELKTKDHPRGLYTEQEIYAMLTILSMYSTVENEFLENAFHLRWASGHVGVLLQALTSKSFMDMSLKVVRTFLVLLSIQAPHNPQGPIARLFLDPTTDSVGSQAQKPCHAFFNRLWESGRPTNQLVTLIIRLAVASVKYARVAVDVVAFYMDDKRTHARRQIVKLLQSGVDYPRCDDILLDYVREAMRDHPPCSGVWRDVAPDVMTPQDAGAPFMKVRSGDRLWINLKAPGLDPSHLPSPDLVDHPPPPSGSKTRKQETCPWVSYTERSIVEILRVVFSLKNVRPAPGCEGKLSGFKYVFNETETNIYITADGNTSRWPGSMYLVYDD</sequence>
<evidence type="ECO:0000256" key="1">
    <source>
        <dbReference type="ARBA" id="ARBA00022723"/>
    </source>
</evidence>
<feature type="binding site" description="axial binding residue" evidence="5">
    <location>
        <position position="372"/>
    </location>
    <ligand>
        <name>heme b</name>
        <dbReference type="ChEBI" id="CHEBI:60344"/>
    </ligand>
    <ligandPart>
        <name>Fe</name>
        <dbReference type="ChEBI" id="CHEBI:18248"/>
    </ligandPart>
</feature>
<name>A0AAD7EVX1_9AGAR</name>
<dbReference type="InterPro" id="IPR036396">
    <property type="entry name" value="Cyt_P450_sf"/>
</dbReference>
<dbReference type="SUPFAM" id="SSF48264">
    <property type="entry name" value="Cytochrome P450"/>
    <property type="match status" value="1"/>
</dbReference>
<evidence type="ECO:0000256" key="3">
    <source>
        <dbReference type="ARBA" id="ARBA00023002"/>
    </source>
</evidence>
<dbReference type="InterPro" id="IPR050783">
    <property type="entry name" value="Oxylipin_biosynth_metab"/>
</dbReference>
<dbReference type="GO" id="GO:0006631">
    <property type="term" value="P:fatty acid metabolic process"/>
    <property type="evidence" value="ECO:0007669"/>
    <property type="project" value="UniProtKB-ARBA"/>
</dbReference>
<feature type="region of interest" description="Disordered" evidence="6">
    <location>
        <begin position="129"/>
        <end position="155"/>
    </location>
</feature>
<accession>A0AAD7EVX1</accession>
<evidence type="ECO:0000256" key="4">
    <source>
        <dbReference type="ARBA" id="ARBA00023004"/>
    </source>
</evidence>
<proteinExistence type="predicted"/>
<dbReference type="GO" id="GO:0006979">
    <property type="term" value="P:response to oxidative stress"/>
    <property type="evidence" value="ECO:0007669"/>
    <property type="project" value="InterPro"/>
</dbReference>
<keyword evidence="3" id="KW-0560">Oxidoreductase</keyword>
<reference evidence="7" key="1">
    <citation type="submission" date="2023-03" db="EMBL/GenBank/DDBJ databases">
        <title>Massive genome expansion in bonnet fungi (Mycena s.s.) driven by repeated elements and novel gene families across ecological guilds.</title>
        <authorList>
            <consortium name="Lawrence Berkeley National Laboratory"/>
            <person name="Harder C.B."/>
            <person name="Miyauchi S."/>
            <person name="Viragh M."/>
            <person name="Kuo A."/>
            <person name="Thoen E."/>
            <person name="Andreopoulos B."/>
            <person name="Lu D."/>
            <person name="Skrede I."/>
            <person name="Drula E."/>
            <person name="Henrissat B."/>
            <person name="Morin E."/>
            <person name="Kohler A."/>
            <person name="Barry K."/>
            <person name="LaButti K."/>
            <person name="Morin E."/>
            <person name="Salamov A."/>
            <person name="Lipzen A."/>
            <person name="Mereny Z."/>
            <person name="Hegedus B."/>
            <person name="Baldrian P."/>
            <person name="Stursova M."/>
            <person name="Weitz H."/>
            <person name="Taylor A."/>
            <person name="Grigoriev I.V."/>
            <person name="Nagy L.G."/>
            <person name="Martin F."/>
            <person name="Kauserud H."/>
        </authorList>
    </citation>
    <scope>NUCLEOTIDE SEQUENCE</scope>
    <source>
        <strain evidence="7">CBHHK002</strain>
    </source>
</reference>
<dbReference type="Gene3D" id="1.10.640.10">
    <property type="entry name" value="Haem peroxidase domain superfamily, animal type"/>
    <property type="match status" value="1"/>
</dbReference>
<dbReference type="GO" id="GO:0004601">
    <property type="term" value="F:peroxidase activity"/>
    <property type="evidence" value="ECO:0007669"/>
    <property type="project" value="UniProtKB-KW"/>
</dbReference>
<dbReference type="AlphaFoldDB" id="A0AAD7EVX1"/>